<accession>A0ABD1WNG3</accession>
<comment type="caution">
    <text evidence="1">The sequence shown here is derived from an EMBL/GenBank/DDBJ whole genome shotgun (WGS) entry which is preliminary data.</text>
</comment>
<organism evidence="1 2">
    <name type="scientific">Forsythia ovata</name>
    <dbReference type="NCBI Taxonomy" id="205694"/>
    <lineage>
        <taxon>Eukaryota</taxon>
        <taxon>Viridiplantae</taxon>
        <taxon>Streptophyta</taxon>
        <taxon>Embryophyta</taxon>
        <taxon>Tracheophyta</taxon>
        <taxon>Spermatophyta</taxon>
        <taxon>Magnoliopsida</taxon>
        <taxon>eudicotyledons</taxon>
        <taxon>Gunneridae</taxon>
        <taxon>Pentapetalae</taxon>
        <taxon>asterids</taxon>
        <taxon>lamiids</taxon>
        <taxon>Lamiales</taxon>
        <taxon>Oleaceae</taxon>
        <taxon>Forsythieae</taxon>
        <taxon>Forsythia</taxon>
    </lineage>
</organism>
<proteinExistence type="predicted"/>
<keyword evidence="1" id="KW-0808">Transferase</keyword>
<name>A0ABD1WNG3_9LAMI</name>
<keyword evidence="2" id="KW-1185">Reference proteome</keyword>
<keyword evidence="1" id="KW-0723">Serine/threonine-protein kinase</keyword>
<dbReference type="EMBL" id="JBFOLJ010000002">
    <property type="protein sequence ID" value="KAL2551209.1"/>
    <property type="molecule type" value="Genomic_DNA"/>
</dbReference>
<evidence type="ECO:0000313" key="1">
    <source>
        <dbReference type="EMBL" id="KAL2551209.1"/>
    </source>
</evidence>
<gene>
    <name evidence="1" type="ORF">Fot_04828</name>
</gene>
<dbReference type="AlphaFoldDB" id="A0ABD1WNG3"/>
<reference evidence="2" key="1">
    <citation type="submission" date="2024-07" db="EMBL/GenBank/DDBJ databases">
        <title>Two chromosome-level genome assemblies of Korean endemic species Abeliophyllum distichum and Forsythia ovata (Oleaceae).</title>
        <authorList>
            <person name="Jang H."/>
        </authorList>
    </citation>
    <scope>NUCLEOTIDE SEQUENCE [LARGE SCALE GENOMIC DNA]</scope>
</reference>
<dbReference type="PANTHER" id="PTHR45621">
    <property type="entry name" value="OS01G0588500 PROTEIN-RELATED"/>
    <property type="match status" value="1"/>
</dbReference>
<dbReference type="GO" id="GO:0004674">
    <property type="term" value="F:protein serine/threonine kinase activity"/>
    <property type="evidence" value="ECO:0007669"/>
    <property type="project" value="UniProtKB-KW"/>
</dbReference>
<keyword evidence="1" id="KW-0418">Kinase</keyword>
<protein>
    <submittedName>
        <fullName evidence="1">Serine/threonine protein kinase</fullName>
    </submittedName>
</protein>
<dbReference type="Gene3D" id="1.10.510.10">
    <property type="entry name" value="Transferase(Phosphotransferase) domain 1"/>
    <property type="match status" value="1"/>
</dbReference>
<dbReference type="Proteomes" id="UP001604277">
    <property type="component" value="Unassembled WGS sequence"/>
</dbReference>
<dbReference type="InterPro" id="IPR050823">
    <property type="entry name" value="Plant_Ser_Thr_Prot_Kinase"/>
</dbReference>
<sequence>MDARMDGQYFSEAALQASQLTLKCLESEPIKRPSMKEHKVSGAKNQPFNLSKNLLFSSSKIGLNGQQNLVDHAKPFLSRKRKLMSIMDAKMEVQYSSNEALQTTQLSLRCLESEPKKRSSMKEVVEVLEQVTTIGKPKESKICVRMRILSLPVSSNKVF</sequence>
<evidence type="ECO:0000313" key="2">
    <source>
        <dbReference type="Proteomes" id="UP001604277"/>
    </source>
</evidence>